<reference evidence="2 3" key="1">
    <citation type="submission" date="2022-10" db="EMBL/GenBank/DDBJ databases">
        <title>Paucibacter sp. hw1 Genome sequencing.</title>
        <authorList>
            <person name="Park S."/>
        </authorList>
    </citation>
    <scope>NUCLEOTIDE SEQUENCE [LARGE SCALE GENOMIC DNA]</scope>
    <source>
        <strain evidence="3">hw1</strain>
    </source>
</reference>
<name>A0ABT5KB44_9BURK</name>
<dbReference type="Proteomes" id="UP001221189">
    <property type="component" value="Unassembled WGS sequence"/>
</dbReference>
<evidence type="ECO:0000313" key="3">
    <source>
        <dbReference type="Proteomes" id="UP001221189"/>
    </source>
</evidence>
<accession>A0ABT5KB44</accession>
<keyword evidence="3" id="KW-1185">Reference proteome</keyword>
<proteinExistence type="predicted"/>
<dbReference type="InterPro" id="IPR029058">
    <property type="entry name" value="AB_hydrolase_fold"/>
</dbReference>
<dbReference type="GO" id="GO:0016787">
    <property type="term" value="F:hydrolase activity"/>
    <property type="evidence" value="ECO:0007669"/>
    <property type="project" value="UniProtKB-KW"/>
</dbReference>
<comment type="caution">
    <text evidence="2">The sequence shown here is derived from an EMBL/GenBank/DDBJ whole genome shotgun (WGS) entry which is preliminary data.</text>
</comment>
<dbReference type="PANTHER" id="PTHR46438:SF11">
    <property type="entry name" value="LIPASE-RELATED"/>
    <property type="match status" value="1"/>
</dbReference>
<keyword evidence="2" id="KW-0378">Hydrolase</keyword>
<evidence type="ECO:0000313" key="2">
    <source>
        <dbReference type="EMBL" id="MDC8771155.1"/>
    </source>
</evidence>
<dbReference type="Gene3D" id="3.40.50.1820">
    <property type="entry name" value="alpha/beta hydrolase"/>
    <property type="match status" value="1"/>
</dbReference>
<dbReference type="EMBL" id="JAQQXT010000003">
    <property type="protein sequence ID" value="MDC8771155.1"/>
    <property type="molecule type" value="Genomic_DNA"/>
</dbReference>
<gene>
    <name evidence="2" type="ORF">PRZ03_06200</name>
</gene>
<dbReference type="SUPFAM" id="SSF53474">
    <property type="entry name" value="alpha/beta-Hydrolases"/>
    <property type="match status" value="1"/>
</dbReference>
<feature type="domain" description="AB hydrolase-1" evidence="1">
    <location>
        <begin position="68"/>
        <end position="302"/>
    </location>
</feature>
<sequence>MSRLTEALLRALGLLLLLGALGFAATKAPDRPLESLIQRWAPPPSEFIDLNGQLLHLRDQGPSGDKLPIVLIHGTSASLHTWEGWVKELSKTRRVISFDLPGFGLSGPAVAADYSADNYVKTVRALLDHLQLERIVLGGNSLGGEIAWMVAAAEPQRVAGLILVDAGGYAFTPESVPVGFLLARLPGVGVLSEYLLPRSLVERSVQSVYGDPAKVSPALVERYYELTLRAGNRTALRQRMAQMVLGDQAERIKTLRQPTLILWGAKDRLIPPDNGQAFARDIAGSQLTVFPDLGHVPHEEDPLTTLAPVQAFLTTLKP</sequence>
<organism evidence="2 3">
    <name type="scientific">Roseateles albus</name>
    <dbReference type="NCBI Taxonomy" id="2987525"/>
    <lineage>
        <taxon>Bacteria</taxon>
        <taxon>Pseudomonadati</taxon>
        <taxon>Pseudomonadota</taxon>
        <taxon>Betaproteobacteria</taxon>
        <taxon>Burkholderiales</taxon>
        <taxon>Sphaerotilaceae</taxon>
        <taxon>Roseateles</taxon>
    </lineage>
</organism>
<dbReference type="PRINTS" id="PR00111">
    <property type="entry name" value="ABHYDROLASE"/>
</dbReference>
<dbReference type="Pfam" id="PF00561">
    <property type="entry name" value="Abhydrolase_1"/>
    <property type="match status" value="1"/>
</dbReference>
<protein>
    <submittedName>
        <fullName evidence="2">Alpha/beta hydrolase</fullName>
    </submittedName>
</protein>
<dbReference type="InterPro" id="IPR000073">
    <property type="entry name" value="AB_hydrolase_1"/>
</dbReference>
<dbReference type="RefSeq" id="WP_273599487.1">
    <property type="nucleotide sequence ID" value="NZ_JAQQXT010000003.1"/>
</dbReference>
<evidence type="ECO:0000259" key="1">
    <source>
        <dbReference type="Pfam" id="PF00561"/>
    </source>
</evidence>
<dbReference type="PANTHER" id="PTHR46438">
    <property type="entry name" value="ALPHA/BETA-HYDROLASES SUPERFAMILY PROTEIN"/>
    <property type="match status" value="1"/>
</dbReference>